<dbReference type="InterPro" id="IPR051720">
    <property type="entry name" value="rRNA_MeTrfase/Polyamine_Synth"/>
</dbReference>
<name>A0ABQ4K3M2_9BACI</name>
<comment type="caution">
    <text evidence="2">The sequence shown here is derived from an EMBL/GenBank/DDBJ whole genome shotgun (WGS) entry which is preliminary data.</text>
</comment>
<feature type="domain" description="N(4)-bis(aminopropyl)spermidine synthase C-terminal" evidence="1">
    <location>
        <begin position="106"/>
        <end position="301"/>
    </location>
</feature>
<reference evidence="2 3" key="1">
    <citation type="submission" date="2021-03" db="EMBL/GenBank/DDBJ databases">
        <title>Antimicrobial resistance genes in bacteria isolated from Japanese honey, and their potential for conferring macrolide and lincosamide resistance in the American foulbrood pathogen Paenibacillus larvae.</title>
        <authorList>
            <person name="Okamoto M."/>
            <person name="Kumagai M."/>
            <person name="Kanamori H."/>
            <person name="Takamatsu D."/>
        </authorList>
    </citation>
    <scope>NUCLEOTIDE SEQUENCE [LARGE SCALE GENOMIC DNA]</scope>
    <source>
        <strain evidence="2 3">J1TS3</strain>
    </source>
</reference>
<dbReference type="Proteomes" id="UP000680279">
    <property type="component" value="Unassembled WGS sequence"/>
</dbReference>
<gene>
    <name evidence="2" type="ORF">J1TS3_14840</name>
</gene>
<evidence type="ECO:0000259" key="1">
    <source>
        <dbReference type="Pfam" id="PF01861"/>
    </source>
</evidence>
<evidence type="ECO:0000313" key="2">
    <source>
        <dbReference type="EMBL" id="GIN20350.1"/>
    </source>
</evidence>
<dbReference type="PROSITE" id="PS00092">
    <property type="entry name" value="N6_MTASE"/>
    <property type="match status" value="1"/>
</dbReference>
<dbReference type="Gene3D" id="3.40.50.150">
    <property type="entry name" value="Vaccinia Virus protein VP39"/>
    <property type="match status" value="1"/>
</dbReference>
<dbReference type="GO" id="GO:0032259">
    <property type="term" value="P:methylation"/>
    <property type="evidence" value="ECO:0007669"/>
    <property type="project" value="UniProtKB-KW"/>
</dbReference>
<accession>A0ABQ4K3M2</accession>
<keyword evidence="2" id="KW-0489">Methyltransferase</keyword>
<dbReference type="PANTHER" id="PTHR23290:SF0">
    <property type="entry name" value="RRNA N6-ADENOSINE-METHYLTRANSFERASE METTL5"/>
    <property type="match status" value="1"/>
</dbReference>
<sequence>MNYVDIACRNVQLEEGRQVVEQLLIESYLKPGISTKELSRSLKIPVPITVAIRNELAKAGALISSRGTRCTLHGKRFVEFELGYQSFKKELWNEIKNSGHSFKLEELLERYQDIYNLRPQINAAIDQSKCTSQTSFKRAIHALQSNFVIGKKILCLGDDDLVSVSLAIILKELLPNRNVHTKIQVIDMDNNVLEYIGDISQQYNLGIDCLQGDLREPLPTEMMGKFDCIFTDPPYTLTGLSLFLSRGIEALKNEIGLKIYLSYSHKHPNFMLNIQEELTNLGLSATEIIPNFNEYEGAQILGGSGQLITLSTTNKTTSLHTDKFEVPLYTGEIKQTLRKYICKRCSRIYHVGLEQNFTTIEQLKEEGCSACQHNTFNLIKRQVKKFEK</sequence>
<protein>
    <submittedName>
        <fullName evidence="2">Methyltransferase</fullName>
    </submittedName>
</protein>
<evidence type="ECO:0000313" key="3">
    <source>
        <dbReference type="Proteomes" id="UP000680279"/>
    </source>
</evidence>
<dbReference type="PANTHER" id="PTHR23290">
    <property type="entry name" value="RRNA N6-ADENOSINE-METHYLTRANSFERASE METTL5"/>
    <property type="match status" value="1"/>
</dbReference>
<keyword evidence="2" id="KW-0808">Transferase</keyword>
<keyword evidence="3" id="KW-1185">Reference proteome</keyword>
<organism evidence="2 3">
    <name type="scientific">Siminovitchia fordii</name>
    <dbReference type="NCBI Taxonomy" id="254759"/>
    <lineage>
        <taxon>Bacteria</taxon>
        <taxon>Bacillati</taxon>
        <taxon>Bacillota</taxon>
        <taxon>Bacilli</taxon>
        <taxon>Bacillales</taxon>
        <taxon>Bacillaceae</taxon>
        <taxon>Siminovitchia</taxon>
    </lineage>
</organism>
<dbReference type="GO" id="GO:0008168">
    <property type="term" value="F:methyltransferase activity"/>
    <property type="evidence" value="ECO:0007669"/>
    <property type="project" value="UniProtKB-KW"/>
</dbReference>
<dbReference type="SUPFAM" id="SSF53335">
    <property type="entry name" value="S-adenosyl-L-methionine-dependent methyltransferases"/>
    <property type="match status" value="1"/>
</dbReference>
<dbReference type="InterPro" id="IPR029063">
    <property type="entry name" value="SAM-dependent_MTases_sf"/>
</dbReference>
<dbReference type="InterPro" id="IPR002723">
    <property type="entry name" value="BpsA_C"/>
</dbReference>
<proteinExistence type="predicted"/>
<dbReference type="Pfam" id="PF01861">
    <property type="entry name" value="BpsA_C"/>
    <property type="match status" value="1"/>
</dbReference>
<dbReference type="EMBL" id="BOQT01000004">
    <property type="protein sequence ID" value="GIN20350.1"/>
    <property type="molecule type" value="Genomic_DNA"/>
</dbReference>
<dbReference type="InterPro" id="IPR002052">
    <property type="entry name" value="DNA_methylase_N6_adenine_CS"/>
</dbReference>
<dbReference type="RefSeq" id="WP_018706575.1">
    <property type="nucleotide sequence ID" value="NZ_BOQT01000004.1"/>
</dbReference>